<sequence>MANRVFIATSLDGFISDRDGALDWLHSVPNPDNLDFGYTAFMEQIDAIVMGRKTFETVCGFDCDWPYTKPVFVLSKSLTSLPEGYEGKAELIAGSLGNVIATLHQKKRHELYIDGGATIQSFLKDDLIDEMIITALPILLGGGARLFGELPDSLKFEHVQTEVLLNSMVQNRYRRRR</sequence>
<dbReference type="EMBL" id="CP036432">
    <property type="protein sequence ID" value="QDV81652.1"/>
    <property type="molecule type" value="Genomic_DNA"/>
</dbReference>
<dbReference type="PANTHER" id="PTHR38011:SF11">
    <property type="entry name" value="2,5-DIAMINO-6-RIBOSYLAMINO-4(3H)-PYRIMIDINONE 5'-PHOSPHATE REDUCTASE"/>
    <property type="match status" value="1"/>
</dbReference>
<dbReference type="PANTHER" id="PTHR38011">
    <property type="entry name" value="DIHYDROFOLATE REDUCTASE FAMILY PROTEIN (AFU_ORTHOLOGUE AFUA_8G06820)"/>
    <property type="match status" value="1"/>
</dbReference>
<evidence type="ECO:0000259" key="1">
    <source>
        <dbReference type="Pfam" id="PF01872"/>
    </source>
</evidence>
<feature type="domain" description="Bacterial bifunctional deaminase-reductase C-terminal" evidence="1">
    <location>
        <begin position="5"/>
        <end position="166"/>
    </location>
</feature>
<name>A0ABX5XI43_9BACT</name>
<reference evidence="2 3" key="1">
    <citation type="submission" date="2019-02" db="EMBL/GenBank/DDBJ databases">
        <title>Deep-cultivation of Planctomycetes and their phenomic and genomic characterization uncovers novel biology.</title>
        <authorList>
            <person name="Wiegand S."/>
            <person name="Jogler M."/>
            <person name="Boedeker C."/>
            <person name="Pinto D."/>
            <person name="Vollmers J."/>
            <person name="Rivas-Marin E."/>
            <person name="Kohn T."/>
            <person name="Peeters S.H."/>
            <person name="Heuer A."/>
            <person name="Rast P."/>
            <person name="Oberbeckmann S."/>
            <person name="Bunk B."/>
            <person name="Jeske O."/>
            <person name="Meyerdierks A."/>
            <person name="Storesund J.E."/>
            <person name="Kallscheuer N."/>
            <person name="Luecker S."/>
            <person name="Lage O.M."/>
            <person name="Pohl T."/>
            <person name="Merkel B.J."/>
            <person name="Hornburger P."/>
            <person name="Mueller R.-W."/>
            <person name="Bruemmer F."/>
            <person name="Labrenz M."/>
            <person name="Spormann A.M."/>
            <person name="Op den Camp H."/>
            <person name="Overmann J."/>
            <person name="Amann R."/>
            <person name="Jetten M.S.M."/>
            <person name="Mascher T."/>
            <person name="Medema M.H."/>
            <person name="Devos D.P."/>
            <person name="Kaster A.-K."/>
            <person name="Ovreas L."/>
            <person name="Rohde M."/>
            <person name="Galperin M.Y."/>
            <person name="Jogler C."/>
        </authorList>
    </citation>
    <scope>NUCLEOTIDE SEQUENCE [LARGE SCALE GENOMIC DNA]</scope>
    <source>
        <strain evidence="2 3">TBK1r</strain>
    </source>
</reference>
<dbReference type="Pfam" id="PF01872">
    <property type="entry name" value="RibD_C"/>
    <property type="match status" value="1"/>
</dbReference>
<dbReference type="SUPFAM" id="SSF53597">
    <property type="entry name" value="Dihydrofolate reductase-like"/>
    <property type="match status" value="1"/>
</dbReference>
<accession>A0ABX5XI43</accession>
<gene>
    <name evidence="2" type="ORF">TBK1r_05710</name>
</gene>
<dbReference type="InterPro" id="IPR002734">
    <property type="entry name" value="RibDG_C"/>
</dbReference>
<dbReference type="InterPro" id="IPR024072">
    <property type="entry name" value="DHFR-like_dom_sf"/>
</dbReference>
<dbReference type="InterPro" id="IPR050765">
    <property type="entry name" value="Riboflavin_Biosynth_HTPR"/>
</dbReference>
<proteinExistence type="predicted"/>
<organism evidence="2 3">
    <name type="scientific">Stieleria magnilauensis</name>
    <dbReference type="NCBI Taxonomy" id="2527963"/>
    <lineage>
        <taxon>Bacteria</taxon>
        <taxon>Pseudomonadati</taxon>
        <taxon>Planctomycetota</taxon>
        <taxon>Planctomycetia</taxon>
        <taxon>Pirellulales</taxon>
        <taxon>Pirellulaceae</taxon>
        <taxon>Stieleria</taxon>
    </lineage>
</organism>
<keyword evidence="3" id="KW-1185">Reference proteome</keyword>
<dbReference type="RefSeq" id="WP_145221957.1">
    <property type="nucleotide sequence ID" value="NZ_CP036432.1"/>
</dbReference>
<dbReference type="Gene3D" id="3.40.430.10">
    <property type="entry name" value="Dihydrofolate Reductase, subunit A"/>
    <property type="match status" value="1"/>
</dbReference>
<protein>
    <recommendedName>
        <fullName evidence="1">Bacterial bifunctional deaminase-reductase C-terminal domain-containing protein</fullName>
    </recommendedName>
</protein>
<dbReference type="Proteomes" id="UP000318081">
    <property type="component" value="Chromosome"/>
</dbReference>
<evidence type="ECO:0000313" key="2">
    <source>
        <dbReference type="EMBL" id="QDV81652.1"/>
    </source>
</evidence>
<evidence type="ECO:0000313" key="3">
    <source>
        <dbReference type="Proteomes" id="UP000318081"/>
    </source>
</evidence>